<dbReference type="Proteomes" id="UP000078397">
    <property type="component" value="Unassembled WGS sequence"/>
</dbReference>
<sequence>MLRRKPAFQQLNVDVTASYPVVLICRHPKEDYCPVPGNACVDPRSTAWVGACRKPQNRKLAVVQEVKNAGLLDLKCLAQIAAPNVARVHALYHQDNRFFAAYEYIDLDITEIGPLSDKEIANVFLQVRALLAFHSTAKEVAPSLNCRRYCVAYRAITGTTYAGCRAAVHCIVSAADHGTSWWVPPKVDAVCFVFFGVAPSRPVTCHNGQRATHP</sequence>
<dbReference type="AlphaFoldDB" id="A0A219ARH7"/>
<organism evidence="1 2">
    <name type="scientific">Pochonia chlamydosporia 170</name>
    <dbReference type="NCBI Taxonomy" id="1380566"/>
    <lineage>
        <taxon>Eukaryota</taxon>
        <taxon>Fungi</taxon>
        <taxon>Dikarya</taxon>
        <taxon>Ascomycota</taxon>
        <taxon>Pezizomycotina</taxon>
        <taxon>Sordariomycetes</taxon>
        <taxon>Hypocreomycetidae</taxon>
        <taxon>Hypocreales</taxon>
        <taxon>Clavicipitaceae</taxon>
        <taxon>Pochonia</taxon>
    </lineage>
</organism>
<evidence type="ECO:0000313" key="2">
    <source>
        <dbReference type="Proteomes" id="UP000078397"/>
    </source>
</evidence>
<dbReference type="STRING" id="1380566.A0A219ARH7"/>
<name>A0A219ARH7_METCM</name>
<reference evidence="1 2" key="1">
    <citation type="journal article" date="2016" name="PLoS Pathog.">
        <title>Biosynthesis of antibiotic leucinostatins in bio-control fungus Purpureocillium lilacinum and their inhibition on phytophthora revealed by genome mining.</title>
        <authorList>
            <person name="Wang G."/>
            <person name="Liu Z."/>
            <person name="Lin R."/>
            <person name="Li E."/>
            <person name="Mao Z."/>
            <person name="Ling J."/>
            <person name="Yang Y."/>
            <person name="Yin W.B."/>
            <person name="Xie B."/>
        </authorList>
    </citation>
    <scope>NUCLEOTIDE SEQUENCE [LARGE SCALE GENOMIC DNA]</scope>
    <source>
        <strain evidence="1">170</strain>
    </source>
</reference>
<dbReference type="KEGG" id="pchm:VFPPC_17461"/>
<accession>A0A219ARH7</accession>
<gene>
    <name evidence="1" type="ORF">VFPPC_17461</name>
</gene>
<dbReference type="OrthoDB" id="5152837at2759"/>
<comment type="caution">
    <text evidence="1">The sequence shown here is derived from an EMBL/GenBank/DDBJ whole genome shotgun (WGS) entry which is preliminary data.</text>
</comment>
<dbReference type="EMBL" id="LSBJ02000002">
    <property type="protein sequence ID" value="OWT43376.1"/>
    <property type="molecule type" value="Genomic_DNA"/>
</dbReference>
<dbReference type="GeneID" id="28854044"/>
<dbReference type="RefSeq" id="XP_022285805.1">
    <property type="nucleotide sequence ID" value="XM_022429168.1"/>
</dbReference>
<evidence type="ECO:0000313" key="1">
    <source>
        <dbReference type="EMBL" id="OWT43376.1"/>
    </source>
</evidence>
<proteinExistence type="predicted"/>
<keyword evidence="2" id="KW-1185">Reference proteome</keyword>
<protein>
    <submittedName>
        <fullName evidence="1">Uncharacterized protein</fullName>
    </submittedName>
</protein>